<evidence type="ECO:0000313" key="1">
    <source>
        <dbReference type="EMBL" id="MBO8424968.1"/>
    </source>
</evidence>
<dbReference type="AlphaFoldDB" id="A0A9D9DCL3"/>
<evidence type="ECO:0000313" key="2">
    <source>
        <dbReference type="Proteomes" id="UP000823630"/>
    </source>
</evidence>
<name>A0A9D9DCL3_9PROT</name>
<reference evidence="1" key="2">
    <citation type="journal article" date="2021" name="PeerJ">
        <title>Extensive microbial diversity within the chicken gut microbiome revealed by metagenomics and culture.</title>
        <authorList>
            <person name="Gilroy R."/>
            <person name="Ravi A."/>
            <person name="Getino M."/>
            <person name="Pursley I."/>
            <person name="Horton D.L."/>
            <person name="Alikhan N.F."/>
            <person name="Baker D."/>
            <person name="Gharbi K."/>
            <person name="Hall N."/>
            <person name="Watson M."/>
            <person name="Adriaenssens E.M."/>
            <person name="Foster-Nyarko E."/>
            <person name="Jarju S."/>
            <person name="Secka A."/>
            <person name="Antonio M."/>
            <person name="Oren A."/>
            <person name="Chaudhuri R.R."/>
            <person name="La Ragione R."/>
            <person name="Hildebrand F."/>
            <person name="Pallen M.J."/>
        </authorList>
    </citation>
    <scope>NUCLEOTIDE SEQUENCE</scope>
    <source>
        <strain evidence="1">8207</strain>
    </source>
</reference>
<comment type="caution">
    <text evidence="1">The sequence shown here is derived from an EMBL/GenBank/DDBJ whole genome shotgun (WGS) entry which is preliminary data.</text>
</comment>
<accession>A0A9D9DCL3</accession>
<organism evidence="1 2">
    <name type="scientific">Candidatus Enterousia avistercoris</name>
    <dbReference type="NCBI Taxonomy" id="2840788"/>
    <lineage>
        <taxon>Bacteria</taxon>
        <taxon>Pseudomonadati</taxon>
        <taxon>Pseudomonadota</taxon>
        <taxon>Alphaproteobacteria</taxon>
        <taxon>Candidatus Enterousia</taxon>
    </lineage>
</organism>
<dbReference type="Proteomes" id="UP000823630">
    <property type="component" value="Unassembled WGS sequence"/>
</dbReference>
<protein>
    <submittedName>
        <fullName evidence="1">Uncharacterized protein</fullName>
    </submittedName>
</protein>
<sequence>MEDVRVKRYNDATDKLIAQVESVDLPYGFRKTYNMTNMMYMFRLAFCEPLIRNAILSPVYEQERIESGRYSAGFCSVASYTWSQLFRWSNGEEFWRLKAYSGNCSVPGLTDHVWLENAVDGQILDITFDQSIDGRGNILEIPYHLGQTVGSNFEYPRANTFAALMGIDLQHVFIDNMFRRALSKQL</sequence>
<proteinExistence type="predicted"/>
<gene>
    <name evidence="1" type="ORF">IAC69_00625</name>
</gene>
<dbReference type="EMBL" id="JADINC010000012">
    <property type="protein sequence ID" value="MBO8424968.1"/>
    <property type="molecule type" value="Genomic_DNA"/>
</dbReference>
<reference evidence="1" key="1">
    <citation type="submission" date="2020-10" db="EMBL/GenBank/DDBJ databases">
        <authorList>
            <person name="Gilroy R."/>
        </authorList>
    </citation>
    <scope>NUCLEOTIDE SEQUENCE</scope>
    <source>
        <strain evidence="1">8207</strain>
    </source>
</reference>